<comment type="caution">
    <text evidence="1">The sequence shown here is derived from an EMBL/GenBank/DDBJ whole genome shotgun (WGS) entry which is preliminary data.</text>
</comment>
<dbReference type="AlphaFoldDB" id="W4MC87"/>
<dbReference type="InterPro" id="IPR010281">
    <property type="entry name" value="DUF885"/>
</dbReference>
<evidence type="ECO:0008006" key="3">
    <source>
        <dbReference type="Google" id="ProtNLM"/>
    </source>
</evidence>
<name>W4MC87_9BACT</name>
<organism evidence="1 2">
    <name type="scientific">Candidatus Entotheonella gemina</name>
    <dbReference type="NCBI Taxonomy" id="1429439"/>
    <lineage>
        <taxon>Bacteria</taxon>
        <taxon>Pseudomonadati</taxon>
        <taxon>Nitrospinota/Tectimicrobiota group</taxon>
        <taxon>Candidatus Tectimicrobiota</taxon>
        <taxon>Candidatus Entotheonellia</taxon>
        <taxon>Candidatus Entotheonellales</taxon>
        <taxon>Candidatus Entotheonellaceae</taxon>
        <taxon>Candidatus Entotheonella</taxon>
    </lineage>
</organism>
<gene>
    <name evidence="1" type="ORF">ETSY2_09005</name>
</gene>
<protein>
    <recommendedName>
        <fullName evidence="3">DUF885 domain-containing protein</fullName>
    </recommendedName>
</protein>
<reference evidence="1 2" key="1">
    <citation type="journal article" date="2014" name="Nature">
        <title>An environmental bacterial taxon with a large and distinct metabolic repertoire.</title>
        <authorList>
            <person name="Wilson M.C."/>
            <person name="Mori T."/>
            <person name="Ruckert C."/>
            <person name="Uria A.R."/>
            <person name="Helf M.J."/>
            <person name="Takada K."/>
            <person name="Gernert C."/>
            <person name="Steffens U.A."/>
            <person name="Heycke N."/>
            <person name="Schmitt S."/>
            <person name="Rinke C."/>
            <person name="Helfrich E.J."/>
            <person name="Brachmann A.O."/>
            <person name="Gurgui C."/>
            <person name="Wakimoto T."/>
            <person name="Kracht M."/>
            <person name="Crusemann M."/>
            <person name="Hentschel U."/>
            <person name="Abe I."/>
            <person name="Matsunaga S."/>
            <person name="Kalinowski J."/>
            <person name="Takeyama H."/>
            <person name="Piel J."/>
        </authorList>
    </citation>
    <scope>NUCLEOTIDE SEQUENCE [LARGE SCALE GENOMIC DNA]</scope>
    <source>
        <strain evidence="2">TSY2</strain>
    </source>
</reference>
<keyword evidence="2" id="KW-1185">Reference proteome</keyword>
<dbReference type="EMBL" id="AZHX01000364">
    <property type="protein sequence ID" value="ETX07813.1"/>
    <property type="molecule type" value="Genomic_DNA"/>
</dbReference>
<evidence type="ECO:0000313" key="1">
    <source>
        <dbReference type="EMBL" id="ETX07813.1"/>
    </source>
</evidence>
<sequence>MKIPELRALAESQLGDRFDIRAFHDQLLARGALPLDVLECFTKAWIEDQRQ</sequence>
<dbReference type="Proteomes" id="UP000019140">
    <property type="component" value="Unassembled WGS sequence"/>
</dbReference>
<proteinExistence type="predicted"/>
<accession>W4MC87</accession>
<dbReference type="HOGENOM" id="CLU_3096851_0_0_7"/>
<dbReference type="Pfam" id="PF05960">
    <property type="entry name" value="DUF885"/>
    <property type="match status" value="1"/>
</dbReference>
<evidence type="ECO:0000313" key="2">
    <source>
        <dbReference type="Proteomes" id="UP000019140"/>
    </source>
</evidence>